<feature type="region of interest" description="Disordered" evidence="1">
    <location>
        <begin position="1"/>
        <end position="59"/>
    </location>
</feature>
<sequence>RNELQLLTTHQQQQQQQQQQEPEQQHQTHQINFIAPAPATGEMVQNDRKQTNKQTTGGGQIVVQEQPASSVKLVEAEAMQWGIELFGQFWGVELGSAPEGKLRHRKMAQMREEWWGGGIN</sequence>
<feature type="non-terminal residue" evidence="2">
    <location>
        <position position="120"/>
    </location>
</feature>
<reference evidence="2" key="1">
    <citation type="submission" date="2020-11" db="EMBL/GenBank/DDBJ databases">
        <authorList>
            <person name="Whitehead M."/>
        </authorList>
    </citation>
    <scope>NUCLEOTIDE SEQUENCE</scope>
    <source>
        <strain evidence="2">EGII</strain>
    </source>
</reference>
<accession>A0A811V450</accession>
<evidence type="ECO:0000256" key="1">
    <source>
        <dbReference type="SAM" id="MobiDB-lite"/>
    </source>
</evidence>
<dbReference type="EMBL" id="CAJHJT010000034">
    <property type="protein sequence ID" value="CAD7004273.1"/>
    <property type="molecule type" value="Genomic_DNA"/>
</dbReference>
<protein>
    <submittedName>
        <fullName evidence="2">(Mediterranean fruit fly) hypothetical protein</fullName>
    </submittedName>
</protein>
<gene>
    <name evidence="2" type="ORF">CCAP1982_LOCUS12693</name>
</gene>
<proteinExistence type="predicted"/>
<organism evidence="2 3">
    <name type="scientific">Ceratitis capitata</name>
    <name type="common">Mediterranean fruit fly</name>
    <name type="synonym">Tephritis capitata</name>
    <dbReference type="NCBI Taxonomy" id="7213"/>
    <lineage>
        <taxon>Eukaryota</taxon>
        <taxon>Metazoa</taxon>
        <taxon>Ecdysozoa</taxon>
        <taxon>Arthropoda</taxon>
        <taxon>Hexapoda</taxon>
        <taxon>Insecta</taxon>
        <taxon>Pterygota</taxon>
        <taxon>Neoptera</taxon>
        <taxon>Endopterygota</taxon>
        <taxon>Diptera</taxon>
        <taxon>Brachycera</taxon>
        <taxon>Muscomorpha</taxon>
        <taxon>Tephritoidea</taxon>
        <taxon>Tephritidae</taxon>
        <taxon>Ceratitis</taxon>
        <taxon>Ceratitis</taxon>
    </lineage>
</organism>
<evidence type="ECO:0000313" key="2">
    <source>
        <dbReference type="EMBL" id="CAD7004273.1"/>
    </source>
</evidence>
<keyword evidence="3" id="KW-1185">Reference proteome</keyword>
<name>A0A811V450_CERCA</name>
<dbReference type="Proteomes" id="UP000606786">
    <property type="component" value="Unassembled WGS sequence"/>
</dbReference>
<comment type="caution">
    <text evidence="2">The sequence shown here is derived from an EMBL/GenBank/DDBJ whole genome shotgun (WGS) entry which is preliminary data.</text>
</comment>
<dbReference type="AlphaFoldDB" id="A0A811V450"/>
<feature type="compositionally biased region" description="Low complexity" evidence="1">
    <location>
        <begin position="1"/>
        <end position="30"/>
    </location>
</feature>
<evidence type="ECO:0000313" key="3">
    <source>
        <dbReference type="Proteomes" id="UP000606786"/>
    </source>
</evidence>